<evidence type="ECO:0000256" key="1">
    <source>
        <dbReference type="SAM" id="MobiDB-lite"/>
    </source>
</evidence>
<dbReference type="VEuPathDB" id="FungiDB:SCHCODRAFT_02522900"/>
<protein>
    <submittedName>
        <fullName evidence="2">Uncharacterized protein</fullName>
    </submittedName>
</protein>
<feature type="compositionally biased region" description="Basic residues" evidence="1">
    <location>
        <begin position="447"/>
        <end position="459"/>
    </location>
</feature>
<name>D8PUD9_SCHCM</name>
<dbReference type="KEGG" id="scm:SCHCO_02522900"/>
<feature type="compositionally biased region" description="Low complexity" evidence="1">
    <location>
        <begin position="386"/>
        <end position="404"/>
    </location>
</feature>
<reference evidence="2 3" key="1">
    <citation type="journal article" date="2010" name="Nat. Biotechnol.">
        <title>Genome sequence of the model mushroom Schizophyllum commune.</title>
        <authorList>
            <person name="Ohm R.A."/>
            <person name="de Jong J.F."/>
            <person name="Lugones L.G."/>
            <person name="Aerts A."/>
            <person name="Kothe E."/>
            <person name="Stajich J.E."/>
            <person name="de Vries R.P."/>
            <person name="Record E."/>
            <person name="Levasseur A."/>
            <person name="Baker S.E."/>
            <person name="Bartholomew K.A."/>
            <person name="Coutinho P.M."/>
            <person name="Erdmann S."/>
            <person name="Fowler T.J."/>
            <person name="Gathman A.C."/>
            <person name="Lombard V."/>
            <person name="Henrissat B."/>
            <person name="Knabe N."/>
            <person name="Kuees U."/>
            <person name="Lilly W.W."/>
            <person name="Lindquist E."/>
            <person name="Lucas S."/>
            <person name="Magnuson J.K."/>
            <person name="Piumi F."/>
            <person name="Raudaskoski M."/>
            <person name="Salamov A."/>
            <person name="Schmutz J."/>
            <person name="Schwarze F.W.M.R."/>
            <person name="vanKuyk P.A."/>
            <person name="Horton J.S."/>
            <person name="Grigoriev I.V."/>
            <person name="Woesten H.A.B."/>
        </authorList>
    </citation>
    <scope>NUCLEOTIDE SEQUENCE [LARGE SCALE GENOMIC DNA]</scope>
    <source>
        <strain evidence="3">H4-8 / FGSC 9210</strain>
    </source>
</reference>
<feature type="compositionally biased region" description="Low complexity" evidence="1">
    <location>
        <begin position="411"/>
        <end position="433"/>
    </location>
</feature>
<feature type="region of interest" description="Disordered" evidence="1">
    <location>
        <begin position="302"/>
        <end position="459"/>
    </location>
</feature>
<dbReference type="Proteomes" id="UP000007431">
    <property type="component" value="Unassembled WGS sequence"/>
</dbReference>
<dbReference type="EMBL" id="GL377303">
    <property type="protein sequence ID" value="EFI99886.1"/>
    <property type="molecule type" value="Genomic_DNA"/>
</dbReference>
<dbReference type="HOGENOM" id="CLU_596052_0_0_1"/>
<feature type="compositionally biased region" description="Basic and acidic residues" evidence="1">
    <location>
        <begin position="16"/>
        <end position="31"/>
    </location>
</feature>
<feature type="region of interest" description="Disordered" evidence="1">
    <location>
        <begin position="1"/>
        <end position="33"/>
    </location>
</feature>
<feature type="compositionally biased region" description="Basic and acidic residues" evidence="1">
    <location>
        <begin position="319"/>
        <end position="337"/>
    </location>
</feature>
<accession>D8PUD9</accession>
<dbReference type="GeneID" id="9587104"/>
<gene>
    <name evidence="2" type="ORF">SCHCODRAFT_104895</name>
</gene>
<organism evidence="3">
    <name type="scientific">Schizophyllum commune (strain H4-8 / FGSC 9210)</name>
    <name type="common">Split gill fungus</name>
    <dbReference type="NCBI Taxonomy" id="578458"/>
    <lineage>
        <taxon>Eukaryota</taxon>
        <taxon>Fungi</taxon>
        <taxon>Dikarya</taxon>
        <taxon>Basidiomycota</taxon>
        <taxon>Agaricomycotina</taxon>
        <taxon>Agaricomycetes</taxon>
        <taxon>Agaricomycetidae</taxon>
        <taxon>Agaricales</taxon>
        <taxon>Schizophyllaceae</taxon>
        <taxon>Schizophyllum</taxon>
    </lineage>
</organism>
<sequence length="459" mass="51238">MPPGDPPDQEDAGNDGDGRRLVRRRNLDRLRQRTPPYAYGARPKAMKEKVAVLVGNLEKFKWCLFEGLQHPDIVQTTHCLRRELASMNKPMFERLQNAIGSIILTTKNTLERQLRLDSPDNQDQMTASMHLLFDGTRGIGSGGICLLPLRLKYSLKRIADNPHMSARQWFPEDTNLFYLHLFQGEGPIAISHRGPPFRAYEDLPTGLEFLEEDLDTLALQGRLPDYIVPCDDPNGIIAYYILNPTDSSIRLFIVRSHMNVANVLADAATKLLYRMEVLQLTFKGADNYVFKSLWPTIGHWVKEGVDPPKPSRKPPKPTPDPDRDAVRRSERLMDARTEPAPQTKPKASVPKRKVDSAPTILGMAGATRKRSYGKISGASEAKPSQRRASATRSKATTSTTTPKSSTRRAATKSSSRRSSTTATRSSARLASASKTEEPESDSSEPPKKKRNFLGNGKRL</sequence>
<dbReference type="AlphaFoldDB" id="D8PUD9"/>
<evidence type="ECO:0000313" key="2">
    <source>
        <dbReference type="EMBL" id="EFI99886.1"/>
    </source>
</evidence>
<proteinExistence type="predicted"/>
<evidence type="ECO:0000313" key="3">
    <source>
        <dbReference type="Proteomes" id="UP000007431"/>
    </source>
</evidence>
<keyword evidence="3" id="KW-1185">Reference proteome</keyword>
<dbReference type="InParanoid" id="D8PUD9"/>
<feature type="non-terminal residue" evidence="2">
    <location>
        <position position="459"/>
    </location>
</feature>